<protein>
    <submittedName>
        <fullName evidence="1">Uncharacterized protein</fullName>
    </submittedName>
</protein>
<reference evidence="1 2" key="1">
    <citation type="journal article" date="2017" name="Genome Announc.">
        <title>Draft Genome Sequence of Romboutsia weinsteinii sp. nov. Strain CCRI-19649(T) Isolated from Surface Water.</title>
        <authorList>
            <person name="Maheux A.F."/>
            <person name="Boudreau D.K."/>
            <person name="Berube E."/>
            <person name="Boissinot M."/>
            <person name="Cantin P."/>
            <person name="Raymond F."/>
            <person name="Corbeil J."/>
            <person name="Omar R.F."/>
            <person name="Bergeron M.G."/>
        </authorList>
    </citation>
    <scope>NUCLEOTIDE SEQUENCE [LARGE SCALE GENOMIC DNA]</scope>
    <source>
        <strain evidence="1 2">CCRI-19649</strain>
    </source>
</reference>
<evidence type="ECO:0000313" key="1">
    <source>
        <dbReference type="EMBL" id="RDY28202.1"/>
    </source>
</evidence>
<keyword evidence="2" id="KW-1185">Reference proteome</keyword>
<comment type="caution">
    <text evidence="1">The sequence shown here is derived from an EMBL/GenBank/DDBJ whole genome shotgun (WGS) entry which is preliminary data.</text>
</comment>
<dbReference type="Proteomes" id="UP000215694">
    <property type="component" value="Unassembled WGS sequence"/>
</dbReference>
<organism evidence="1 2">
    <name type="scientific">Romboutsia weinsteinii</name>
    <dbReference type="NCBI Taxonomy" id="2020949"/>
    <lineage>
        <taxon>Bacteria</taxon>
        <taxon>Bacillati</taxon>
        <taxon>Bacillota</taxon>
        <taxon>Clostridia</taxon>
        <taxon>Peptostreptococcales</taxon>
        <taxon>Peptostreptococcaceae</taxon>
        <taxon>Romboutsia</taxon>
    </lineage>
</organism>
<dbReference type="EMBL" id="NOJY02000008">
    <property type="protein sequence ID" value="RDY28202.1"/>
    <property type="molecule type" value="Genomic_DNA"/>
</dbReference>
<gene>
    <name evidence="1" type="ORF">CHL78_006335</name>
</gene>
<name>A0A371J610_9FIRM</name>
<evidence type="ECO:0000313" key="2">
    <source>
        <dbReference type="Proteomes" id="UP000215694"/>
    </source>
</evidence>
<proteinExistence type="predicted"/>
<sequence length="162" mass="18546">MIKLRQVLILGLLVIVSLVGVMGCNSVEKLESGFDLVYFENKMKSKGYEYKRQDLQESILTPVSQYMILNDSMIIDGKQVILYDTDVIIYSYEDNGEMKKDASTINKDASQISRTNNKTQIEWARTPHFYKKGKIIVQYIGDDEKIISDLKEIMGDQFAGIE</sequence>
<dbReference type="PROSITE" id="PS51257">
    <property type="entry name" value="PROKAR_LIPOPROTEIN"/>
    <property type="match status" value="1"/>
</dbReference>
<dbReference type="AlphaFoldDB" id="A0A371J610"/>
<accession>A0A371J610</accession>
<dbReference type="RefSeq" id="WP_116041274.1">
    <property type="nucleotide sequence ID" value="NZ_NOJY02000008.1"/>
</dbReference>
<dbReference type="OrthoDB" id="2066498at2"/>